<proteinExistence type="predicted"/>
<evidence type="ECO:0000313" key="2">
    <source>
        <dbReference type="Proteomes" id="UP000176631"/>
    </source>
</evidence>
<evidence type="ECO:0000313" key="1">
    <source>
        <dbReference type="EMBL" id="OGY23518.1"/>
    </source>
</evidence>
<dbReference type="Proteomes" id="UP000176631">
    <property type="component" value="Unassembled WGS sequence"/>
</dbReference>
<dbReference type="AlphaFoldDB" id="A0A1G1W781"/>
<comment type="caution">
    <text evidence="1">The sequence shown here is derived from an EMBL/GenBank/DDBJ whole genome shotgun (WGS) entry which is preliminary data.</text>
</comment>
<reference evidence="1 2" key="1">
    <citation type="journal article" date="2016" name="Nat. Commun.">
        <title>Thousands of microbial genomes shed light on interconnected biogeochemical processes in an aquifer system.</title>
        <authorList>
            <person name="Anantharaman K."/>
            <person name="Brown C.T."/>
            <person name="Hug L.A."/>
            <person name="Sharon I."/>
            <person name="Castelle C.J."/>
            <person name="Probst A.J."/>
            <person name="Thomas B.C."/>
            <person name="Singh A."/>
            <person name="Wilkins M.J."/>
            <person name="Karaoz U."/>
            <person name="Brodie E.L."/>
            <person name="Williams K.H."/>
            <person name="Hubbard S.S."/>
            <person name="Banfield J.F."/>
        </authorList>
    </citation>
    <scope>NUCLEOTIDE SEQUENCE [LARGE SCALE GENOMIC DNA]</scope>
</reference>
<organism evidence="1 2">
    <name type="scientific">Candidatus Woykebacteria bacterium RBG_13_40_15</name>
    <dbReference type="NCBI Taxonomy" id="1802593"/>
    <lineage>
        <taxon>Bacteria</taxon>
        <taxon>Candidatus Woykeibacteriota</taxon>
    </lineage>
</organism>
<dbReference type="EMBL" id="MHCP01000025">
    <property type="protein sequence ID" value="OGY23518.1"/>
    <property type="molecule type" value="Genomic_DNA"/>
</dbReference>
<dbReference type="SUPFAM" id="SSF50447">
    <property type="entry name" value="Translation proteins"/>
    <property type="match status" value="1"/>
</dbReference>
<accession>A0A1G1W781</accession>
<gene>
    <name evidence="1" type="ORF">A2172_04115</name>
</gene>
<dbReference type="Gene3D" id="2.40.30.10">
    <property type="entry name" value="Translation factors"/>
    <property type="match status" value="1"/>
</dbReference>
<evidence type="ECO:0008006" key="3">
    <source>
        <dbReference type="Google" id="ProtNLM"/>
    </source>
</evidence>
<sequence length="83" mass="9216">MAETKVGTIKHYYDHIGVGVLEVSKTVKVGDKIHLKGKVTDFTQEVSSMQSEHKDIDSAKAKEIVGLKTDQQVEEKDEVFKVG</sequence>
<name>A0A1G1W781_9BACT</name>
<dbReference type="InterPro" id="IPR009000">
    <property type="entry name" value="Transl_B-barrel_sf"/>
</dbReference>
<dbReference type="STRING" id="1802593.A2172_04115"/>
<protein>
    <recommendedName>
        <fullName evidence="3">Translation elongation factor-like protein</fullName>
    </recommendedName>
</protein>